<proteinExistence type="predicted"/>
<keyword evidence="3" id="KW-0472">Membrane</keyword>
<evidence type="ECO:0000256" key="2">
    <source>
        <dbReference type="SAM" id="MobiDB-lite"/>
    </source>
</evidence>
<evidence type="ECO:0000256" key="3">
    <source>
        <dbReference type="SAM" id="Phobius"/>
    </source>
</evidence>
<feature type="region of interest" description="Disordered" evidence="2">
    <location>
        <begin position="547"/>
        <end position="620"/>
    </location>
</feature>
<keyword evidence="1" id="KW-0378">Hydrolase</keyword>
<organism evidence="5">
    <name type="scientific">Geolu virus</name>
    <dbReference type="NCBI Taxonomy" id="2800917"/>
    <lineage>
        <taxon>Viruses</taxon>
        <taxon>Riboviria</taxon>
    </lineage>
</organism>
<evidence type="ECO:0000259" key="4">
    <source>
        <dbReference type="PROSITE" id="PS51868"/>
    </source>
</evidence>
<accession>A0A894KPB4</accession>
<dbReference type="InterPro" id="IPR018019">
    <property type="entry name" value="Luteovirus_Orf2"/>
</dbReference>
<dbReference type="PRINTS" id="PR00913">
    <property type="entry name" value="LVIRUSORF2"/>
</dbReference>
<feature type="compositionally biased region" description="Polar residues" evidence="2">
    <location>
        <begin position="609"/>
        <end position="620"/>
    </location>
</feature>
<dbReference type="SUPFAM" id="SSF50494">
    <property type="entry name" value="Trypsin-like serine proteases"/>
    <property type="match status" value="1"/>
</dbReference>
<dbReference type="InterPro" id="IPR009003">
    <property type="entry name" value="Peptidase_S1_PA"/>
</dbReference>
<dbReference type="EMBL" id="MW434134">
    <property type="protein sequence ID" value="QRW41682.1"/>
    <property type="molecule type" value="Genomic_RNA"/>
</dbReference>
<feature type="region of interest" description="Disordered" evidence="2">
    <location>
        <begin position="459"/>
        <end position="515"/>
    </location>
</feature>
<protein>
    <submittedName>
        <fullName evidence="5">Serine protease</fullName>
    </submittedName>
</protein>
<dbReference type="GO" id="GO:0004252">
    <property type="term" value="F:serine-type endopeptidase activity"/>
    <property type="evidence" value="ECO:0007669"/>
    <property type="project" value="InterPro"/>
</dbReference>
<reference evidence="5" key="1">
    <citation type="journal article" date="2020" name="bioRxiv">
        <title>Single mosquito metatranscriptomics identifies vectors, emerging pathogens and reservoirs in one assay.</title>
        <authorList>
            <person name="Batson J."/>
            <person name="Dudas G."/>
            <person name="Haas-Stapleton E."/>
            <person name="Kistler A.L."/>
            <person name="Li L.M."/>
            <person name="Logan P."/>
            <person name="Ratnasiri K."/>
            <person name="Retallack H."/>
        </authorList>
    </citation>
    <scope>NUCLEOTIDE SEQUENCE</scope>
    <source>
        <strain evidence="5">CMS001_060_ALCO</strain>
    </source>
</reference>
<feature type="transmembrane region" description="Helical" evidence="3">
    <location>
        <begin position="128"/>
        <end position="150"/>
    </location>
</feature>
<feature type="transmembrane region" description="Helical" evidence="3">
    <location>
        <begin position="157"/>
        <end position="174"/>
    </location>
</feature>
<dbReference type="GO" id="GO:0006508">
    <property type="term" value="P:proteolysis"/>
    <property type="evidence" value="ECO:0007669"/>
    <property type="project" value="UniProtKB-KW"/>
</dbReference>
<dbReference type="PROSITE" id="PS51868">
    <property type="entry name" value="PEPTIDASE_S39"/>
    <property type="match status" value="1"/>
</dbReference>
<evidence type="ECO:0000313" key="5">
    <source>
        <dbReference type="EMBL" id="QRW41682.1"/>
    </source>
</evidence>
<keyword evidence="3" id="KW-0812">Transmembrane</keyword>
<feature type="compositionally biased region" description="Polar residues" evidence="2">
    <location>
        <begin position="495"/>
        <end position="506"/>
    </location>
</feature>
<dbReference type="GO" id="GO:0016032">
    <property type="term" value="P:viral process"/>
    <property type="evidence" value="ECO:0007669"/>
    <property type="project" value="InterPro"/>
</dbReference>
<dbReference type="Gene3D" id="2.40.10.10">
    <property type="entry name" value="Trypsin-like serine proteases"/>
    <property type="match status" value="2"/>
</dbReference>
<sequence>MAINGTSLLCALFFLFFLSCSLNVSVSAMEPLRFPNVTGSAQLNGHYMSTISAPSTKMGAQCVLSYTCPQPEELTSKRYNELLQALYQKGLNDTLIAYYTALEKSRSSVSHTLEAISTYAASLFRTSLWTVVFLLSSTMWGVTCLCWMILYNFTAPVFALASLICSLVCIRAFVKWIFGLLPSFVGTAILYVPRMLYRGVSSKGSLSEKSTVGFISHPIPCDPPKKSVLPLQYPDGSHLGYANCIQLYNGERALLTAHHCWVKDALVASPKTGNRIPLSQFRRRISEKENDLIIASGPPNWEGLLGCKGAFFTTADRLAVSAASFYKLNMEGKWESHNAKIIGPNPNPIHGGFSAAVHSNTTCGDSGTAYWNGKTILGIHQGASNSNHNIMSVIPPIPGITAPIYVYETTAPQGKIFVDVDYSIDKYIPKGQSWADADFDEDMWDNPPEIPKYSWMDEKKSAETGPSPDPVPVTKQLPSKKSKNGNLNGKGGTDRQPTGPASPSQKSTRKITPDVGEKDLVGEIVKSAVARIDFSKIEKMIAVETVKSARNPRKKDGSKQPKTSVPTSTTSTNGKYQAPHQRFPGSIKSEPYKNTITQNKRWIPRGDKNSPNSTPVSRKQ</sequence>
<dbReference type="InterPro" id="IPR043504">
    <property type="entry name" value="Peptidase_S1_PA_chymotrypsin"/>
</dbReference>
<feature type="compositionally biased region" description="Low complexity" evidence="2">
    <location>
        <begin position="560"/>
        <end position="572"/>
    </location>
</feature>
<dbReference type="InterPro" id="IPR000382">
    <property type="entry name" value="Peptidase_S39B_luteovirus"/>
</dbReference>
<dbReference type="GO" id="GO:0070008">
    <property type="term" value="F:serine-type exopeptidase activity"/>
    <property type="evidence" value="ECO:0007669"/>
    <property type="project" value="InterPro"/>
</dbReference>
<name>A0A894KPB4_9VIRU</name>
<dbReference type="GO" id="GO:0016020">
    <property type="term" value="C:membrane"/>
    <property type="evidence" value="ECO:0007669"/>
    <property type="project" value="InterPro"/>
</dbReference>
<evidence type="ECO:0000256" key="1">
    <source>
        <dbReference type="ARBA" id="ARBA00022801"/>
    </source>
</evidence>
<dbReference type="Pfam" id="PF02122">
    <property type="entry name" value="Peptidase_S39"/>
    <property type="match status" value="1"/>
</dbReference>
<keyword evidence="3" id="KW-1133">Transmembrane helix</keyword>
<keyword evidence="5" id="KW-0645">Protease</keyword>
<feature type="domain" description="Peptidase S39" evidence="4">
    <location>
        <begin position="211"/>
        <end position="408"/>
    </location>
</feature>